<gene>
    <name evidence="3" type="ORF">Tco025E_05086</name>
</gene>
<proteinExistence type="predicted"/>
<evidence type="ECO:0000313" key="4">
    <source>
        <dbReference type="Proteomes" id="UP000284403"/>
    </source>
</evidence>
<organism evidence="3 4">
    <name type="scientific">Trypanosoma conorhini</name>
    <dbReference type="NCBI Taxonomy" id="83891"/>
    <lineage>
        <taxon>Eukaryota</taxon>
        <taxon>Discoba</taxon>
        <taxon>Euglenozoa</taxon>
        <taxon>Kinetoplastea</taxon>
        <taxon>Metakinetoplastina</taxon>
        <taxon>Trypanosomatida</taxon>
        <taxon>Trypanosomatidae</taxon>
        <taxon>Trypanosoma</taxon>
    </lineage>
</organism>
<keyword evidence="4" id="KW-1185">Reference proteome</keyword>
<feature type="region of interest" description="Disordered" evidence="1">
    <location>
        <begin position="144"/>
        <end position="200"/>
    </location>
</feature>
<evidence type="ECO:0000256" key="1">
    <source>
        <dbReference type="SAM" id="MobiDB-lite"/>
    </source>
</evidence>
<feature type="region of interest" description="Disordered" evidence="1">
    <location>
        <begin position="80"/>
        <end position="119"/>
    </location>
</feature>
<feature type="compositionally biased region" description="Gly residues" evidence="1">
    <location>
        <begin position="307"/>
        <end position="321"/>
    </location>
</feature>
<protein>
    <submittedName>
        <fullName evidence="3">Uncharacterized protein</fullName>
    </submittedName>
</protein>
<evidence type="ECO:0000256" key="2">
    <source>
        <dbReference type="SAM" id="Phobius"/>
    </source>
</evidence>
<keyword evidence="2" id="KW-1133">Transmembrane helix</keyword>
<dbReference type="OrthoDB" id="245520at2759"/>
<dbReference type="Proteomes" id="UP000284403">
    <property type="component" value="Unassembled WGS sequence"/>
</dbReference>
<feature type="region of interest" description="Disordered" evidence="1">
    <location>
        <begin position="304"/>
        <end position="328"/>
    </location>
</feature>
<keyword evidence="2" id="KW-0472">Membrane</keyword>
<reference evidence="3 4" key="1">
    <citation type="journal article" date="2018" name="BMC Genomics">
        <title>Genomic comparison of Trypanosoma conorhini and Trypanosoma rangeli to Trypanosoma cruzi strains of high and low virulence.</title>
        <authorList>
            <person name="Bradwell K.R."/>
            <person name="Koparde V.N."/>
            <person name="Matveyev A.V."/>
            <person name="Serrano M.G."/>
            <person name="Alves J.M."/>
            <person name="Parikh H."/>
            <person name="Huang B."/>
            <person name="Lee V."/>
            <person name="Espinosa-Alvarez O."/>
            <person name="Ortiz P.A."/>
            <person name="Costa-Martins A.G."/>
            <person name="Teixeira M.M."/>
            <person name="Buck G.A."/>
        </authorList>
    </citation>
    <scope>NUCLEOTIDE SEQUENCE [LARGE SCALE GENOMIC DNA]</scope>
    <source>
        <strain evidence="3 4">025E</strain>
    </source>
</reference>
<evidence type="ECO:0000313" key="3">
    <source>
        <dbReference type="EMBL" id="RNF16931.1"/>
    </source>
</evidence>
<accession>A0A422PGW6</accession>
<feature type="compositionally biased region" description="Polar residues" evidence="1">
    <location>
        <begin position="169"/>
        <end position="189"/>
    </location>
</feature>
<name>A0A422PGW6_9TRYP</name>
<dbReference type="GeneID" id="40318697"/>
<dbReference type="RefSeq" id="XP_029227980.1">
    <property type="nucleotide sequence ID" value="XM_029371989.1"/>
</dbReference>
<sequence length="328" mass="35294">MACAATILRRLAQPRELPRRASVRPSSFLALQRRAASSIGQAAASAGGERLRSSDNNDEVALLFCECFKGMEELLVRRPGHPERRPMTSPLFTTPAGIKSSASLSSSGGGRPVRSVTSARSLFPSTDDLFPDLRAPGMQRAKTSFFPVSGTLEPKQAGADLDGNNGNNSKQAQTQSPSLGRSTTSSEGQQMPADKSATATTDAHADAQSYVYAYGLWQNRNAGLLQMEADMQEMASKARYLRGVQDAALKETMRQTTRFTFYVVFPFVFLVCALLFNESALYSSQLQHLCLINYDAWLASKEQNGSRKGGFASGGSGGGALGRSKQGR</sequence>
<feature type="transmembrane region" description="Helical" evidence="2">
    <location>
        <begin position="259"/>
        <end position="276"/>
    </location>
</feature>
<dbReference type="AlphaFoldDB" id="A0A422PGW6"/>
<dbReference type="EMBL" id="MKKU01000278">
    <property type="protein sequence ID" value="RNF16931.1"/>
    <property type="molecule type" value="Genomic_DNA"/>
</dbReference>
<comment type="caution">
    <text evidence="3">The sequence shown here is derived from an EMBL/GenBank/DDBJ whole genome shotgun (WGS) entry which is preliminary data.</text>
</comment>
<keyword evidence="2" id="KW-0812">Transmembrane</keyword>